<sequence length="200" mass="22540">MQPHGTLHMAGCRRVYAAALGRLKTLIILGCKLYDWHRTLYCTDVSFRYRNVRRTIPTFATLPHFVLRLPSTSYASCTIGRSAEVDAPSAQIACSIRRWGRFVEYDIGVQLHCVPACTPSFPINASTTAPQHIALFGRGRPTQMDTACTWRRIRNTDRRHPSHRKHRWISASSWVCVYGVSSSSFARVSSGSRVLADVPF</sequence>
<evidence type="ECO:0000313" key="1">
    <source>
        <dbReference type="EMBL" id="MBP1290586.1"/>
    </source>
</evidence>
<evidence type="ECO:0000313" key="3">
    <source>
        <dbReference type="Proteomes" id="UP000673383"/>
    </source>
</evidence>
<accession>A0A8I2C2Q8</accession>
<proteinExistence type="predicted"/>
<reference evidence="1" key="1">
    <citation type="submission" date="2021-02" db="EMBL/GenBank/DDBJ databases">
        <title>Genomic Encyclopedia of Type Strains, Phase IV (KMG-V): Genome sequencing to study the core and pangenomes of soil and plant-associated prokaryotes.</title>
        <authorList>
            <person name="Whitman W."/>
        </authorList>
    </citation>
    <scope>NUCLEOTIDE SEQUENCE</scope>
    <source>
        <strain evidence="1">USDA 406</strain>
    </source>
</reference>
<organism evidence="1 3">
    <name type="scientific">Bradyrhizobium elkanii</name>
    <dbReference type="NCBI Taxonomy" id="29448"/>
    <lineage>
        <taxon>Bacteria</taxon>
        <taxon>Pseudomonadati</taxon>
        <taxon>Pseudomonadota</taxon>
        <taxon>Alphaproteobacteria</taxon>
        <taxon>Hyphomicrobiales</taxon>
        <taxon>Nitrobacteraceae</taxon>
        <taxon>Bradyrhizobium</taxon>
    </lineage>
</organism>
<dbReference type="EMBL" id="JBGBZA010000002">
    <property type="protein sequence ID" value="MEY9314427.1"/>
    <property type="molecule type" value="Genomic_DNA"/>
</dbReference>
<keyword evidence="4" id="KW-1185">Reference proteome</keyword>
<dbReference type="EMBL" id="JAFICZ010000001">
    <property type="protein sequence ID" value="MBP1290586.1"/>
    <property type="molecule type" value="Genomic_DNA"/>
</dbReference>
<evidence type="ECO:0000313" key="4">
    <source>
        <dbReference type="Proteomes" id="UP001565471"/>
    </source>
</evidence>
<comment type="caution">
    <text evidence="1">The sequence shown here is derived from an EMBL/GenBank/DDBJ whole genome shotgun (WGS) entry which is preliminary data.</text>
</comment>
<dbReference type="Proteomes" id="UP000673383">
    <property type="component" value="Unassembled WGS sequence"/>
</dbReference>
<dbReference type="AlphaFoldDB" id="A0A8I2C2Q8"/>
<dbReference type="Proteomes" id="UP001565471">
    <property type="component" value="Unassembled WGS sequence"/>
</dbReference>
<gene>
    <name evidence="2" type="ORF">ABIF29_001226</name>
    <name evidence="1" type="ORF">JOH49_000339</name>
</gene>
<reference evidence="2 4" key="2">
    <citation type="submission" date="2024-07" db="EMBL/GenBank/DDBJ databases">
        <title>Genomic Encyclopedia of Type Strains, Phase V (KMG-V): Genome sequencing to study the core and pangenomes of soil and plant-associated prokaryotes.</title>
        <authorList>
            <person name="Whitman W."/>
        </authorList>
    </citation>
    <scope>NUCLEOTIDE SEQUENCE [LARGE SCALE GENOMIC DNA]</scope>
    <source>
        <strain evidence="2 4">USDA 415</strain>
    </source>
</reference>
<protein>
    <submittedName>
        <fullName evidence="1">Uncharacterized protein</fullName>
    </submittedName>
</protein>
<name>A0A8I2C2Q8_BRAEL</name>
<evidence type="ECO:0000313" key="2">
    <source>
        <dbReference type="EMBL" id="MEY9314427.1"/>
    </source>
</evidence>